<feature type="transmembrane region" description="Helical" evidence="2">
    <location>
        <begin position="121"/>
        <end position="146"/>
    </location>
</feature>
<feature type="transmembrane region" description="Helical" evidence="2">
    <location>
        <begin position="12"/>
        <end position="31"/>
    </location>
</feature>
<proteinExistence type="predicted"/>
<keyword evidence="4" id="KW-1185">Reference proteome</keyword>
<dbReference type="Proteomes" id="UP000825434">
    <property type="component" value="Chromosome 6"/>
</dbReference>
<dbReference type="PANTHER" id="PTHR42109">
    <property type="entry name" value="UNPLACED GENOMIC SCAFFOLD UM_SCAF_CONTIG_1.265, WHOLE GENOME SHOTGUN SEQUENCE"/>
    <property type="match status" value="1"/>
</dbReference>
<gene>
    <name evidence="3" type="ORF">CA3LBN_004512</name>
</gene>
<keyword evidence="2" id="KW-0812">Transmembrane</keyword>
<feature type="transmembrane region" description="Helical" evidence="2">
    <location>
        <begin position="166"/>
        <end position="185"/>
    </location>
</feature>
<organism evidence="3 4">
    <name type="scientific">Candidozyma haemuli</name>
    <dbReference type="NCBI Taxonomy" id="45357"/>
    <lineage>
        <taxon>Eukaryota</taxon>
        <taxon>Fungi</taxon>
        <taxon>Dikarya</taxon>
        <taxon>Ascomycota</taxon>
        <taxon>Saccharomycotina</taxon>
        <taxon>Pichiomycetes</taxon>
        <taxon>Metschnikowiaceae</taxon>
        <taxon>Candidozyma</taxon>
    </lineage>
</organism>
<dbReference type="EMBL" id="CP076666">
    <property type="protein sequence ID" value="QWU90154.1"/>
    <property type="molecule type" value="Genomic_DNA"/>
</dbReference>
<feature type="transmembrane region" description="Helical" evidence="2">
    <location>
        <begin position="238"/>
        <end position="263"/>
    </location>
</feature>
<reference evidence="3 4" key="1">
    <citation type="submission" date="2021-06" db="EMBL/GenBank/DDBJ databases">
        <title>Candida outbreak in Lebanon.</title>
        <authorList>
            <person name="Finianos M."/>
        </authorList>
    </citation>
    <scope>NUCLEOTIDE SEQUENCE [LARGE SCALE GENOMIC DNA]</scope>
    <source>
        <strain evidence="3">CA3LBN</strain>
    </source>
</reference>
<protein>
    <submittedName>
        <fullName evidence="3">Uncharacterized protein</fullName>
    </submittedName>
</protein>
<feature type="transmembrane region" description="Helical" evidence="2">
    <location>
        <begin position="70"/>
        <end position="93"/>
    </location>
</feature>
<evidence type="ECO:0000313" key="4">
    <source>
        <dbReference type="Proteomes" id="UP000825434"/>
    </source>
</evidence>
<accession>A0ABX8IA54</accession>
<name>A0ABX8IA54_9ASCO</name>
<evidence type="ECO:0000256" key="2">
    <source>
        <dbReference type="SAM" id="Phobius"/>
    </source>
</evidence>
<feature type="transmembrane region" description="Helical" evidence="2">
    <location>
        <begin position="38"/>
        <end position="64"/>
    </location>
</feature>
<keyword evidence="2" id="KW-1133">Transmembrane helix</keyword>
<feature type="transmembrane region" description="Helical" evidence="2">
    <location>
        <begin position="197"/>
        <end position="218"/>
    </location>
</feature>
<feature type="compositionally biased region" description="Acidic residues" evidence="1">
    <location>
        <begin position="311"/>
        <end position="320"/>
    </location>
</feature>
<keyword evidence="2" id="KW-0472">Membrane</keyword>
<feature type="region of interest" description="Disordered" evidence="1">
    <location>
        <begin position="270"/>
        <end position="328"/>
    </location>
</feature>
<dbReference type="PANTHER" id="PTHR42109:SF2">
    <property type="entry name" value="INTEGRAL MEMBRANE PROTEIN"/>
    <property type="match status" value="1"/>
</dbReference>
<evidence type="ECO:0000313" key="3">
    <source>
        <dbReference type="EMBL" id="QWU90154.1"/>
    </source>
</evidence>
<sequence>MALKHTDSGVAAAVFLALYAIYALVMVYIVYVKGFKTVYTFLMSFPFIRFGSQLCGLVFAIKGIEHYKWLIAYLVLGAEGYFVLILSAFLFLVHAQKRKNGYSWLEKSQSFLKENPLGNSYAAIFHWVLVPANAMVIAGGSMLTGIENYDAERKKVRISKGLRTTGQSLFLSLTIIILLLGLNAFKKEKVRNHFNITILLASPFLIVRGVFGILSIYIENMNYYQLSNYSGAGINHMLVIYEYVLSTTMEFAASIFIVSNFFLEKQADRDADKDEEKQKKKKKRDSDDESSDDSLVRQDSKNSNNSGAGSMDDDLDDDDSGTLWGLLG</sequence>
<evidence type="ECO:0000256" key="1">
    <source>
        <dbReference type="SAM" id="MobiDB-lite"/>
    </source>
</evidence>